<protein>
    <submittedName>
        <fullName evidence="1">Uncharacterized protein</fullName>
    </submittedName>
</protein>
<reference evidence="1 2" key="1">
    <citation type="submission" date="2012-11" db="EMBL/GenBank/DDBJ databases">
        <title>Genome assembly of Thiorhodococcus sp. AK35.</title>
        <authorList>
            <person name="Nupur N."/>
            <person name="Khatri I."/>
            <person name="Subramanian S."/>
            <person name="Pinnaka A."/>
        </authorList>
    </citation>
    <scope>NUCLEOTIDE SEQUENCE [LARGE SCALE GENOMIC DNA]</scope>
    <source>
        <strain evidence="1 2">AK35</strain>
    </source>
</reference>
<sequence length="69" mass="7209">MAVALRAGRSLLVLAGTGGTADLLADAWREDRAIPDLAFGPGERALVHVVELADARSQLSDIVRRTLGG</sequence>
<dbReference type="STRING" id="1249627.D779_0001"/>
<accession>W9VCJ6</accession>
<organism evidence="1 2">
    <name type="scientific">Imhoffiella purpurea</name>
    <dbReference type="NCBI Taxonomy" id="1249627"/>
    <lineage>
        <taxon>Bacteria</taxon>
        <taxon>Pseudomonadati</taxon>
        <taxon>Pseudomonadota</taxon>
        <taxon>Gammaproteobacteria</taxon>
        <taxon>Chromatiales</taxon>
        <taxon>Chromatiaceae</taxon>
        <taxon>Imhoffiella</taxon>
    </lineage>
</organism>
<evidence type="ECO:0000313" key="1">
    <source>
        <dbReference type="EMBL" id="EXJ17174.1"/>
    </source>
</evidence>
<proteinExistence type="predicted"/>
<gene>
    <name evidence="1" type="ORF">D779_0001</name>
</gene>
<evidence type="ECO:0000313" key="2">
    <source>
        <dbReference type="Proteomes" id="UP000019460"/>
    </source>
</evidence>
<dbReference type="EMBL" id="AONC01000001">
    <property type="protein sequence ID" value="EXJ17174.1"/>
    <property type="molecule type" value="Genomic_DNA"/>
</dbReference>
<keyword evidence="2" id="KW-1185">Reference proteome</keyword>
<dbReference type="AlphaFoldDB" id="W9VCJ6"/>
<name>W9VCJ6_9GAMM</name>
<dbReference type="Proteomes" id="UP000019460">
    <property type="component" value="Unassembled WGS sequence"/>
</dbReference>
<comment type="caution">
    <text evidence="1">The sequence shown here is derived from an EMBL/GenBank/DDBJ whole genome shotgun (WGS) entry which is preliminary data.</text>
</comment>